<reference evidence="1" key="1">
    <citation type="submission" date="2021-02" db="EMBL/GenBank/DDBJ databases">
        <authorList>
            <consortium name="DOE Joint Genome Institute"/>
            <person name="Ahrendt S."/>
            <person name="Looney B.P."/>
            <person name="Miyauchi S."/>
            <person name="Morin E."/>
            <person name="Drula E."/>
            <person name="Courty P.E."/>
            <person name="Chicoki N."/>
            <person name="Fauchery L."/>
            <person name="Kohler A."/>
            <person name="Kuo A."/>
            <person name="Labutti K."/>
            <person name="Pangilinan J."/>
            <person name="Lipzen A."/>
            <person name="Riley R."/>
            <person name="Andreopoulos W."/>
            <person name="He G."/>
            <person name="Johnson J."/>
            <person name="Barry K.W."/>
            <person name="Grigoriev I.V."/>
            <person name="Nagy L."/>
            <person name="Hibbett D."/>
            <person name="Henrissat B."/>
            <person name="Matheny P.B."/>
            <person name="Labbe J."/>
            <person name="Martin F."/>
        </authorList>
    </citation>
    <scope>NUCLEOTIDE SEQUENCE</scope>
    <source>
        <strain evidence="1">EC-137</strain>
    </source>
</reference>
<reference evidence="1" key="2">
    <citation type="journal article" date="2022" name="New Phytol.">
        <title>Evolutionary transition to the ectomycorrhizal habit in the genomes of a hyperdiverse lineage of mushroom-forming fungi.</title>
        <authorList>
            <person name="Looney B."/>
            <person name="Miyauchi S."/>
            <person name="Morin E."/>
            <person name="Drula E."/>
            <person name="Courty P.E."/>
            <person name="Kohler A."/>
            <person name="Kuo A."/>
            <person name="LaButti K."/>
            <person name="Pangilinan J."/>
            <person name="Lipzen A."/>
            <person name="Riley R."/>
            <person name="Andreopoulos W."/>
            <person name="He G."/>
            <person name="Johnson J."/>
            <person name="Nolan M."/>
            <person name="Tritt A."/>
            <person name="Barry K.W."/>
            <person name="Grigoriev I.V."/>
            <person name="Nagy L.G."/>
            <person name="Hibbett D."/>
            <person name="Henrissat B."/>
            <person name="Matheny P.B."/>
            <person name="Labbe J."/>
            <person name="Martin F.M."/>
        </authorList>
    </citation>
    <scope>NUCLEOTIDE SEQUENCE</scope>
    <source>
        <strain evidence="1">EC-137</strain>
    </source>
</reference>
<dbReference type="Proteomes" id="UP000814128">
    <property type="component" value="Unassembled WGS sequence"/>
</dbReference>
<dbReference type="EMBL" id="MU274534">
    <property type="protein sequence ID" value="KAI0026469.1"/>
    <property type="molecule type" value="Genomic_DNA"/>
</dbReference>
<accession>A0ACB8Q408</accession>
<proteinExistence type="predicted"/>
<organism evidence="1 2">
    <name type="scientific">Vararia minispora EC-137</name>
    <dbReference type="NCBI Taxonomy" id="1314806"/>
    <lineage>
        <taxon>Eukaryota</taxon>
        <taxon>Fungi</taxon>
        <taxon>Dikarya</taxon>
        <taxon>Basidiomycota</taxon>
        <taxon>Agaricomycotina</taxon>
        <taxon>Agaricomycetes</taxon>
        <taxon>Russulales</taxon>
        <taxon>Lachnocladiaceae</taxon>
        <taxon>Vararia</taxon>
    </lineage>
</organism>
<evidence type="ECO:0000313" key="1">
    <source>
        <dbReference type="EMBL" id="KAI0026469.1"/>
    </source>
</evidence>
<sequence>MKFFPSFVALAIAASTANAAYLGHYESTAAPYSKYSSLQQSSLSVPAWAYLDGDRVCEGVRTVCNANNSPDVCDLYFQRCIGLPNGQNKYGCTTDFVRCGASANSQGQIDNCLLDYGTQLSDCPDRNVLTSGAQSRLSYIMQSKGSAKTMPPPGSILAANMLVLVRPDGYCPDVEAVCLQAQGSPALCESLHNACHKADNGKRPGCAQGDAEGCGDAYKACAGSCESKLDDSKLYECMGDLYTCVLSTSFKGSDQYCVAKYKQCTFTK</sequence>
<evidence type="ECO:0000313" key="2">
    <source>
        <dbReference type="Proteomes" id="UP000814128"/>
    </source>
</evidence>
<gene>
    <name evidence="1" type="ORF">K488DRAFT_75320</name>
</gene>
<keyword evidence="2" id="KW-1185">Reference proteome</keyword>
<protein>
    <submittedName>
        <fullName evidence="1">Uncharacterized protein</fullName>
    </submittedName>
</protein>
<comment type="caution">
    <text evidence="1">The sequence shown here is derived from an EMBL/GenBank/DDBJ whole genome shotgun (WGS) entry which is preliminary data.</text>
</comment>
<name>A0ACB8Q408_9AGAM</name>